<feature type="transmembrane region" description="Helical" evidence="1">
    <location>
        <begin position="87"/>
        <end position="107"/>
    </location>
</feature>
<feature type="transmembrane region" description="Helical" evidence="1">
    <location>
        <begin position="54"/>
        <end position="75"/>
    </location>
</feature>
<keyword evidence="1" id="KW-0472">Membrane</keyword>
<keyword evidence="1" id="KW-0812">Transmembrane</keyword>
<evidence type="ECO:0000256" key="1">
    <source>
        <dbReference type="SAM" id="Phobius"/>
    </source>
</evidence>
<dbReference type="Proteomes" id="UP001642540">
    <property type="component" value="Unassembled WGS sequence"/>
</dbReference>
<comment type="caution">
    <text evidence="2">The sequence shown here is derived from an EMBL/GenBank/DDBJ whole genome shotgun (WGS) entry which is preliminary data.</text>
</comment>
<organism evidence="2 3">
    <name type="scientific">Orchesella dallaii</name>
    <dbReference type="NCBI Taxonomy" id="48710"/>
    <lineage>
        <taxon>Eukaryota</taxon>
        <taxon>Metazoa</taxon>
        <taxon>Ecdysozoa</taxon>
        <taxon>Arthropoda</taxon>
        <taxon>Hexapoda</taxon>
        <taxon>Collembola</taxon>
        <taxon>Entomobryomorpha</taxon>
        <taxon>Entomobryoidea</taxon>
        <taxon>Orchesellidae</taxon>
        <taxon>Orchesellinae</taxon>
        <taxon>Orchesella</taxon>
    </lineage>
</organism>
<evidence type="ECO:0000313" key="2">
    <source>
        <dbReference type="EMBL" id="CAL8068364.1"/>
    </source>
</evidence>
<dbReference type="EMBL" id="CAXLJM020000001">
    <property type="protein sequence ID" value="CAL8068364.1"/>
    <property type="molecule type" value="Genomic_DNA"/>
</dbReference>
<proteinExistence type="predicted"/>
<feature type="transmembrane region" description="Helical" evidence="1">
    <location>
        <begin position="119"/>
        <end position="137"/>
    </location>
</feature>
<keyword evidence="1" id="KW-1133">Transmembrane helix</keyword>
<gene>
    <name evidence="2" type="ORF">ODALV1_LOCUS235</name>
</gene>
<keyword evidence="3" id="KW-1185">Reference proteome</keyword>
<feature type="transmembrane region" description="Helical" evidence="1">
    <location>
        <begin position="12"/>
        <end position="34"/>
    </location>
</feature>
<sequence length="147" mass="16801">MDQQVKLVKRLSTIDMLVTIMNICFGFHFVSTLWNISGDHGPIPILKLPTYFCYYISAVALSTYVSFTSVYFYCAAEEEPYPEIVKYYTKLTSICSALVVCATAWLVSTRMVENPFDISFKWGLIVVLIMYRGLAAWHEVRKLEIAA</sequence>
<reference evidence="2 3" key="1">
    <citation type="submission" date="2024-08" db="EMBL/GenBank/DDBJ databases">
        <authorList>
            <person name="Cucini C."/>
            <person name="Frati F."/>
        </authorList>
    </citation>
    <scope>NUCLEOTIDE SEQUENCE [LARGE SCALE GENOMIC DNA]</scope>
</reference>
<protein>
    <submittedName>
        <fullName evidence="2">Uncharacterized protein</fullName>
    </submittedName>
</protein>
<accession>A0ABP1PJY2</accession>
<name>A0ABP1PJY2_9HEXA</name>
<evidence type="ECO:0000313" key="3">
    <source>
        <dbReference type="Proteomes" id="UP001642540"/>
    </source>
</evidence>